<dbReference type="GO" id="GO:0003697">
    <property type="term" value="F:single-stranded DNA binding"/>
    <property type="evidence" value="ECO:0007669"/>
    <property type="project" value="TreeGrafter"/>
</dbReference>
<dbReference type="GO" id="GO:0006270">
    <property type="term" value="P:DNA replication initiation"/>
    <property type="evidence" value="ECO:0007669"/>
    <property type="project" value="InterPro"/>
</dbReference>
<dbReference type="AlphaFoldDB" id="A0A0L0BL25"/>
<dbReference type="PANTHER" id="PTHR10507:SF0">
    <property type="entry name" value="CELL DIVISION CONTROL PROTEIN 45 HOMOLOG"/>
    <property type="match status" value="1"/>
</dbReference>
<dbReference type="GO" id="GO:0031261">
    <property type="term" value="C:DNA replication preinitiation complex"/>
    <property type="evidence" value="ECO:0007669"/>
    <property type="project" value="TreeGrafter"/>
</dbReference>
<keyword evidence="3" id="KW-0235">DNA replication</keyword>
<evidence type="ECO:0000313" key="6">
    <source>
        <dbReference type="EMBL" id="KNC20648.1"/>
    </source>
</evidence>
<keyword evidence="7" id="KW-1185">Reference proteome</keyword>
<dbReference type="GO" id="GO:1902977">
    <property type="term" value="P:mitotic DNA replication preinitiation complex assembly"/>
    <property type="evidence" value="ECO:0007669"/>
    <property type="project" value="TreeGrafter"/>
</dbReference>
<comment type="caution">
    <text evidence="6">The sequence shown here is derived from an EMBL/GenBank/DDBJ whole genome shotgun (WGS) entry which is preliminary data.</text>
</comment>
<proteinExistence type="inferred from homology"/>
<dbReference type="STRING" id="7375.A0A0L0BL25"/>
<dbReference type="GO" id="GO:0000727">
    <property type="term" value="P:double-strand break repair via break-induced replication"/>
    <property type="evidence" value="ECO:0007669"/>
    <property type="project" value="TreeGrafter"/>
</dbReference>
<evidence type="ECO:0000256" key="5">
    <source>
        <dbReference type="ARBA" id="ARBA00023306"/>
    </source>
</evidence>
<sequence length="286" mass="32333">MIHSSYLSSKLFLWCEDGRKKLHKLLAKIGITLQDSRESWIHISPALRKDLKNKLDSVSEFYGIENVTRLGVIRQFGQSGIMSAGDCAESIAAILETGTRATIEENNPELETQVYMSNFWSAWDSFDDFSLMKVGVEKAKAIQRAAVSTTNFIFENDLPKDLGQYRLVIVQDAPELQAFTNPLSLKRLATWVFEGCLEKNPVALPMILAILDEKRKTYLVYGMAALRSREDVDGIYTNNHFGRIFQSTATRINAHIRVDTFDTAIIELSRDDLTRFIEALVSDANL</sequence>
<dbReference type="PANTHER" id="PTHR10507">
    <property type="entry name" value="CDC45-RELATED PROTEIN"/>
    <property type="match status" value="1"/>
</dbReference>
<comment type="similarity">
    <text evidence="2">Belongs to the CDC45 family.</text>
</comment>
<dbReference type="OrthoDB" id="10258882at2759"/>
<protein>
    <submittedName>
        <fullName evidence="6">Uncharacterized protein</fullName>
    </submittedName>
</protein>
<gene>
    <name evidence="6" type="ORF">FF38_01469</name>
</gene>
<name>A0A0L0BL25_LUCCU</name>
<comment type="subcellular location">
    <subcellularLocation>
        <location evidence="1">Nucleus</location>
    </subcellularLocation>
</comment>
<dbReference type="EMBL" id="JRES01001710">
    <property type="protein sequence ID" value="KNC20648.1"/>
    <property type="molecule type" value="Genomic_DNA"/>
</dbReference>
<evidence type="ECO:0000256" key="4">
    <source>
        <dbReference type="ARBA" id="ARBA00023242"/>
    </source>
</evidence>
<dbReference type="GO" id="GO:0003688">
    <property type="term" value="F:DNA replication origin binding"/>
    <property type="evidence" value="ECO:0007669"/>
    <property type="project" value="TreeGrafter"/>
</dbReference>
<evidence type="ECO:0000313" key="7">
    <source>
        <dbReference type="Proteomes" id="UP000037069"/>
    </source>
</evidence>
<dbReference type="GO" id="GO:0003682">
    <property type="term" value="F:chromatin binding"/>
    <property type="evidence" value="ECO:0007669"/>
    <property type="project" value="TreeGrafter"/>
</dbReference>
<dbReference type="Proteomes" id="UP000037069">
    <property type="component" value="Unassembled WGS sequence"/>
</dbReference>
<keyword evidence="5" id="KW-0131">Cell cycle</keyword>
<organism evidence="6 7">
    <name type="scientific">Lucilia cuprina</name>
    <name type="common">Green bottle fly</name>
    <name type="synonym">Australian sheep blowfly</name>
    <dbReference type="NCBI Taxonomy" id="7375"/>
    <lineage>
        <taxon>Eukaryota</taxon>
        <taxon>Metazoa</taxon>
        <taxon>Ecdysozoa</taxon>
        <taxon>Arthropoda</taxon>
        <taxon>Hexapoda</taxon>
        <taxon>Insecta</taxon>
        <taxon>Pterygota</taxon>
        <taxon>Neoptera</taxon>
        <taxon>Endopterygota</taxon>
        <taxon>Diptera</taxon>
        <taxon>Brachycera</taxon>
        <taxon>Muscomorpha</taxon>
        <taxon>Oestroidea</taxon>
        <taxon>Calliphoridae</taxon>
        <taxon>Luciliinae</taxon>
        <taxon>Lucilia</taxon>
    </lineage>
</organism>
<reference evidence="6 7" key="1">
    <citation type="journal article" date="2015" name="Nat. Commun.">
        <title>Lucilia cuprina genome unlocks parasitic fly biology to underpin future interventions.</title>
        <authorList>
            <person name="Anstead C.A."/>
            <person name="Korhonen P.K."/>
            <person name="Young N.D."/>
            <person name="Hall R.S."/>
            <person name="Jex A.R."/>
            <person name="Murali S.C."/>
            <person name="Hughes D.S."/>
            <person name="Lee S.F."/>
            <person name="Perry T."/>
            <person name="Stroehlein A.J."/>
            <person name="Ansell B.R."/>
            <person name="Breugelmans B."/>
            <person name="Hofmann A."/>
            <person name="Qu J."/>
            <person name="Dugan S."/>
            <person name="Lee S.L."/>
            <person name="Chao H."/>
            <person name="Dinh H."/>
            <person name="Han Y."/>
            <person name="Doddapaneni H.V."/>
            <person name="Worley K.C."/>
            <person name="Muzny D.M."/>
            <person name="Ioannidis P."/>
            <person name="Waterhouse R.M."/>
            <person name="Zdobnov E.M."/>
            <person name="James P.J."/>
            <person name="Bagnall N.H."/>
            <person name="Kotze A.C."/>
            <person name="Gibbs R.A."/>
            <person name="Richards S."/>
            <person name="Batterham P."/>
            <person name="Gasser R.B."/>
        </authorList>
    </citation>
    <scope>NUCLEOTIDE SEQUENCE [LARGE SCALE GENOMIC DNA]</scope>
    <source>
        <strain evidence="6 7">LS</strain>
        <tissue evidence="6">Full body</tissue>
    </source>
</reference>
<dbReference type="Pfam" id="PF02724">
    <property type="entry name" value="CDC45"/>
    <property type="match status" value="1"/>
</dbReference>
<evidence type="ECO:0000256" key="1">
    <source>
        <dbReference type="ARBA" id="ARBA00004123"/>
    </source>
</evidence>
<keyword evidence="4" id="KW-0539">Nucleus</keyword>
<evidence type="ECO:0000256" key="3">
    <source>
        <dbReference type="ARBA" id="ARBA00022705"/>
    </source>
</evidence>
<evidence type="ECO:0000256" key="2">
    <source>
        <dbReference type="ARBA" id="ARBA00010727"/>
    </source>
</evidence>
<accession>A0A0L0BL25</accession>
<dbReference type="InterPro" id="IPR003874">
    <property type="entry name" value="CDC45"/>
</dbReference>